<dbReference type="SUPFAM" id="SSF140990">
    <property type="entry name" value="FtsH protease domain-like"/>
    <property type="match status" value="1"/>
</dbReference>
<accession>A0A2U3PDT4</accession>
<dbReference type="GO" id="GO:0005524">
    <property type="term" value="F:ATP binding"/>
    <property type="evidence" value="ECO:0007669"/>
    <property type="project" value="InterPro"/>
</dbReference>
<reference evidence="1 2" key="1">
    <citation type="submission" date="2017-01" db="EMBL/GenBank/DDBJ databases">
        <authorList>
            <consortium name="Urmite Genomes"/>
        </authorList>
    </citation>
    <scope>NUCLEOTIDE SEQUENCE [LARGE SCALE GENOMIC DNA]</scope>
    <source>
        <strain evidence="1 2">AB215</strain>
    </source>
</reference>
<protein>
    <submittedName>
        <fullName evidence="1">Uncharacterized protein</fullName>
    </submittedName>
</protein>
<feature type="non-terminal residue" evidence="1">
    <location>
        <position position="1"/>
    </location>
</feature>
<dbReference type="GO" id="GO:0004176">
    <property type="term" value="F:ATP-dependent peptidase activity"/>
    <property type="evidence" value="ECO:0007669"/>
    <property type="project" value="InterPro"/>
</dbReference>
<name>A0A2U3PDT4_9MYCO</name>
<dbReference type="EMBL" id="FUEZ01000004">
    <property type="protein sequence ID" value="SPM41917.1"/>
    <property type="molecule type" value="Genomic_DNA"/>
</dbReference>
<dbReference type="GO" id="GO:0006508">
    <property type="term" value="P:proteolysis"/>
    <property type="evidence" value="ECO:0007669"/>
    <property type="project" value="InterPro"/>
</dbReference>
<proteinExistence type="predicted"/>
<evidence type="ECO:0000313" key="2">
    <source>
        <dbReference type="Proteomes" id="UP000240424"/>
    </source>
</evidence>
<gene>
    <name evidence="1" type="ORF">MNAB215_4134</name>
</gene>
<dbReference type="GO" id="GO:0004222">
    <property type="term" value="F:metalloendopeptidase activity"/>
    <property type="evidence" value="ECO:0007669"/>
    <property type="project" value="InterPro"/>
</dbReference>
<dbReference type="InterPro" id="IPR037219">
    <property type="entry name" value="Peptidase_M41-like"/>
</dbReference>
<organism evidence="1 2">
    <name type="scientific">Mycobacterium numidiamassiliense</name>
    <dbReference type="NCBI Taxonomy" id="1841861"/>
    <lineage>
        <taxon>Bacteria</taxon>
        <taxon>Bacillati</taxon>
        <taxon>Actinomycetota</taxon>
        <taxon>Actinomycetes</taxon>
        <taxon>Mycobacteriales</taxon>
        <taxon>Mycobacteriaceae</taxon>
        <taxon>Mycobacterium</taxon>
    </lineage>
</organism>
<dbReference type="Proteomes" id="UP000240424">
    <property type="component" value="Unassembled WGS sequence"/>
</dbReference>
<dbReference type="AlphaFoldDB" id="A0A2U3PDT4"/>
<sequence>VNWTPETLARARDSHHEAGHAVAVVARGGTLVQSSLAPAQWSGEPAVHGATEHQTADENRAFVTFTGPWAEARWLLENEIYGHADLAQALAYVWRHHDSGDRIFYVNHVNQFSEHDLHGEFALTYRPWEEAWITELTPLWPAVCEVAGWLTDGQTVTHEMVEGAISRAFS</sequence>
<evidence type="ECO:0000313" key="1">
    <source>
        <dbReference type="EMBL" id="SPM41917.1"/>
    </source>
</evidence>
<keyword evidence="2" id="KW-1185">Reference proteome</keyword>